<gene>
    <name evidence="9" type="ORF">CALCODRAFT_424845</name>
</gene>
<keyword evidence="4" id="KW-0378">Hydrolase</keyword>
<evidence type="ECO:0000256" key="4">
    <source>
        <dbReference type="ARBA" id="ARBA00022801"/>
    </source>
</evidence>
<sequence length="215" mass="24102">PPRSPPPPPKQSWWKRFTQRLDRLPQNYVTGGIIGLNVLVWMQWKVGWQNFSRFKDEQPLRFLFENFATSWENYRAGRWWTLITAAFSQMEEGHLLINCLSLWFTADAVMSVIGVSRFMGVYLLGGVASSIVSIWWRGDKQGHSLGASGAVYACLSLFGLMFPTTKFLIFFVLPVPAWACIGGILAWDLWGMFSKQGGSDNAGHVGGILAGAAMY</sequence>
<dbReference type="OrthoDB" id="418595at2759"/>
<evidence type="ECO:0000256" key="7">
    <source>
        <dbReference type="SAM" id="Phobius"/>
    </source>
</evidence>
<dbReference type="EMBL" id="KV423947">
    <property type="protein sequence ID" value="KZT58751.1"/>
    <property type="molecule type" value="Genomic_DNA"/>
</dbReference>
<keyword evidence="10" id="KW-1185">Reference proteome</keyword>
<dbReference type="GO" id="GO:0016020">
    <property type="term" value="C:membrane"/>
    <property type="evidence" value="ECO:0007669"/>
    <property type="project" value="UniProtKB-SubCell"/>
</dbReference>
<feature type="transmembrane region" description="Helical" evidence="7">
    <location>
        <begin position="168"/>
        <end position="190"/>
    </location>
</feature>
<dbReference type="Gene3D" id="1.20.1540.10">
    <property type="entry name" value="Rhomboid-like"/>
    <property type="match status" value="1"/>
</dbReference>
<dbReference type="InterPro" id="IPR022764">
    <property type="entry name" value="Peptidase_S54_rhomboid_dom"/>
</dbReference>
<evidence type="ECO:0000256" key="1">
    <source>
        <dbReference type="ARBA" id="ARBA00004141"/>
    </source>
</evidence>
<dbReference type="GO" id="GO:0006465">
    <property type="term" value="P:signal peptide processing"/>
    <property type="evidence" value="ECO:0007669"/>
    <property type="project" value="TreeGrafter"/>
</dbReference>
<feature type="non-terminal residue" evidence="9">
    <location>
        <position position="215"/>
    </location>
</feature>
<name>A0A165H1G2_9BASI</name>
<dbReference type="SUPFAM" id="SSF144091">
    <property type="entry name" value="Rhomboid-like"/>
    <property type="match status" value="1"/>
</dbReference>
<dbReference type="PANTHER" id="PTHR43731:SF14">
    <property type="entry name" value="PRESENILIN-ASSOCIATED RHOMBOID-LIKE PROTEIN, MITOCHONDRIAL"/>
    <property type="match status" value="1"/>
</dbReference>
<protein>
    <submittedName>
        <fullName evidence="9">Rhomboid-domain-containing protein</fullName>
    </submittedName>
</protein>
<accession>A0A165H1G2</accession>
<evidence type="ECO:0000256" key="6">
    <source>
        <dbReference type="ARBA" id="ARBA00023136"/>
    </source>
</evidence>
<feature type="domain" description="Peptidase S54 rhomboid" evidence="8">
    <location>
        <begin position="77"/>
        <end position="214"/>
    </location>
</feature>
<keyword evidence="3 7" id="KW-0812">Transmembrane</keyword>
<evidence type="ECO:0000256" key="5">
    <source>
        <dbReference type="ARBA" id="ARBA00022989"/>
    </source>
</evidence>
<dbReference type="GO" id="GO:0004252">
    <property type="term" value="F:serine-type endopeptidase activity"/>
    <property type="evidence" value="ECO:0007669"/>
    <property type="project" value="InterPro"/>
</dbReference>
<evidence type="ECO:0000259" key="8">
    <source>
        <dbReference type="Pfam" id="PF01694"/>
    </source>
</evidence>
<organism evidence="9 10">
    <name type="scientific">Calocera cornea HHB12733</name>
    <dbReference type="NCBI Taxonomy" id="1353952"/>
    <lineage>
        <taxon>Eukaryota</taxon>
        <taxon>Fungi</taxon>
        <taxon>Dikarya</taxon>
        <taxon>Basidiomycota</taxon>
        <taxon>Agaricomycotina</taxon>
        <taxon>Dacrymycetes</taxon>
        <taxon>Dacrymycetales</taxon>
        <taxon>Dacrymycetaceae</taxon>
        <taxon>Calocera</taxon>
    </lineage>
</organism>
<dbReference type="Pfam" id="PF01694">
    <property type="entry name" value="Rhomboid"/>
    <property type="match status" value="1"/>
</dbReference>
<dbReference type="STRING" id="1353952.A0A165H1G2"/>
<feature type="non-terminal residue" evidence="9">
    <location>
        <position position="1"/>
    </location>
</feature>
<keyword evidence="5 7" id="KW-1133">Transmembrane helix</keyword>
<evidence type="ECO:0000256" key="3">
    <source>
        <dbReference type="ARBA" id="ARBA00022692"/>
    </source>
</evidence>
<comment type="subcellular location">
    <subcellularLocation>
        <location evidence="1">Membrane</location>
        <topology evidence="1">Multi-pass membrane protein</topology>
    </subcellularLocation>
</comment>
<dbReference type="InterPro" id="IPR035952">
    <property type="entry name" value="Rhomboid-like_sf"/>
</dbReference>
<evidence type="ECO:0000256" key="2">
    <source>
        <dbReference type="ARBA" id="ARBA00009045"/>
    </source>
</evidence>
<keyword evidence="6 7" id="KW-0472">Membrane</keyword>
<dbReference type="InParanoid" id="A0A165H1G2"/>
<proteinExistence type="inferred from homology"/>
<dbReference type="Proteomes" id="UP000076842">
    <property type="component" value="Unassembled WGS sequence"/>
</dbReference>
<dbReference type="PANTHER" id="PTHR43731">
    <property type="entry name" value="RHOMBOID PROTEASE"/>
    <property type="match status" value="1"/>
</dbReference>
<evidence type="ECO:0000313" key="9">
    <source>
        <dbReference type="EMBL" id="KZT58751.1"/>
    </source>
</evidence>
<reference evidence="9 10" key="1">
    <citation type="journal article" date="2016" name="Mol. Biol. Evol.">
        <title>Comparative Genomics of Early-Diverging Mushroom-Forming Fungi Provides Insights into the Origins of Lignocellulose Decay Capabilities.</title>
        <authorList>
            <person name="Nagy L.G."/>
            <person name="Riley R."/>
            <person name="Tritt A."/>
            <person name="Adam C."/>
            <person name="Daum C."/>
            <person name="Floudas D."/>
            <person name="Sun H."/>
            <person name="Yadav J.S."/>
            <person name="Pangilinan J."/>
            <person name="Larsson K.H."/>
            <person name="Matsuura K."/>
            <person name="Barry K."/>
            <person name="Labutti K."/>
            <person name="Kuo R."/>
            <person name="Ohm R.A."/>
            <person name="Bhattacharya S.S."/>
            <person name="Shirouzu T."/>
            <person name="Yoshinaga Y."/>
            <person name="Martin F.M."/>
            <person name="Grigoriev I.V."/>
            <person name="Hibbett D.S."/>
        </authorList>
    </citation>
    <scope>NUCLEOTIDE SEQUENCE [LARGE SCALE GENOMIC DNA]</scope>
    <source>
        <strain evidence="9 10">HHB12733</strain>
    </source>
</reference>
<feature type="transmembrane region" description="Helical" evidence="7">
    <location>
        <begin position="119"/>
        <end position="136"/>
    </location>
</feature>
<feature type="transmembrane region" description="Helical" evidence="7">
    <location>
        <begin position="27"/>
        <end position="44"/>
    </location>
</feature>
<feature type="transmembrane region" description="Helical" evidence="7">
    <location>
        <begin position="143"/>
        <end position="162"/>
    </location>
</feature>
<comment type="similarity">
    <text evidence="2">Belongs to the peptidase S54 family.</text>
</comment>
<evidence type="ECO:0000313" key="10">
    <source>
        <dbReference type="Proteomes" id="UP000076842"/>
    </source>
</evidence>
<dbReference type="AlphaFoldDB" id="A0A165H1G2"/>
<dbReference type="InterPro" id="IPR050925">
    <property type="entry name" value="Rhomboid_protease_S54"/>
</dbReference>